<evidence type="ECO:0000313" key="2">
    <source>
        <dbReference type="EMBL" id="MFD2540732.1"/>
    </source>
</evidence>
<feature type="chain" id="PRO_5046282867" evidence="1">
    <location>
        <begin position="21"/>
        <end position="159"/>
    </location>
</feature>
<dbReference type="RefSeq" id="WP_379899748.1">
    <property type="nucleotide sequence ID" value="NZ_JBHULM010000001.1"/>
</dbReference>
<dbReference type="Proteomes" id="UP001597467">
    <property type="component" value="Unassembled WGS sequence"/>
</dbReference>
<comment type="caution">
    <text evidence="2">The sequence shown here is derived from an EMBL/GenBank/DDBJ whole genome shotgun (WGS) entry which is preliminary data.</text>
</comment>
<evidence type="ECO:0000256" key="1">
    <source>
        <dbReference type="SAM" id="SignalP"/>
    </source>
</evidence>
<keyword evidence="3" id="KW-1185">Reference proteome</keyword>
<evidence type="ECO:0000313" key="3">
    <source>
        <dbReference type="Proteomes" id="UP001597467"/>
    </source>
</evidence>
<accession>A0ABW5JYL8</accession>
<dbReference type="EMBL" id="JBHULM010000001">
    <property type="protein sequence ID" value="MFD2540732.1"/>
    <property type="molecule type" value="Genomic_DNA"/>
</dbReference>
<keyword evidence="1" id="KW-0732">Signal</keyword>
<reference evidence="3" key="1">
    <citation type="journal article" date="2019" name="Int. J. Syst. Evol. Microbiol.">
        <title>The Global Catalogue of Microorganisms (GCM) 10K type strain sequencing project: providing services to taxonomists for standard genome sequencing and annotation.</title>
        <authorList>
            <consortium name="The Broad Institute Genomics Platform"/>
            <consortium name="The Broad Institute Genome Sequencing Center for Infectious Disease"/>
            <person name="Wu L."/>
            <person name="Ma J."/>
        </authorList>
    </citation>
    <scope>NUCLEOTIDE SEQUENCE [LARGE SCALE GENOMIC DNA]</scope>
    <source>
        <strain evidence="3">KCTC 42808</strain>
    </source>
</reference>
<name>A0ABW5JYL8_9FLAO</name>
<protein>
    <submittedName>
        <fullName evidence="2">Uncharacterized protein</fullName>
    </submittedName>
</protein>
<proteinExistence type="predicted"/>
<gene>
    <name evidence="2" type="ORF">ACFSSB_00255</name>
</gene>
<feature type="signal peptide" evidence="1">
    <location>
        <begin position="1"/>
        <end position="20"/>
    </location>
</feature>
<sequence length="159" mass="17026">MNKITVCLLLTLFMVSFCNAQELTFKKHSFTGYTFYEDGNKIPLNALIEKVAPNPEVLHLVKMSKTKGVFATVISFSGGALIGWPIGEAISGGDPNWVLAGIGAGLAIVAIPIGSSAKKNAEKAVDLYNATLNATSFYEFKPEYKMIANGSGIGLAMRF</sequence>
<organism evidence="2 3">
    <name type="scientific">Lacinutrix gracilariae</name>
    <dbReference type="NCBI Taxonomy" id="1747198"/>
    <lineage>
        <taxon>Bacteria</taxon>
        <taxon>Pseudomonadati</taxon>
        <taxon>Bacteroidota</taxon>
        <taxon>Flavobacteriia</taxon>
        <taxon>Flavobacteriales</taxon>
        <taxon>Flavobacteriaceae</taxon>
        <taxon>Lacinutrix</taxon>
    </lineage>
</organism>